<sequence>MGIGQSPVLAQNRPLEFIASGGFVSVMCLENRLASQDLDYFLHPTAFGHRLETVRQELSRIITATAQRLRYVQDWANDNVRFFLPLLNNPSDLFERSKLQDVVLYRDHNLIIYAVLWEWVLVRKLKRLQMEGQPPRREDWNDCVSICMRLNRQRPGILQLPMLRQFDHTSREPPVLDTTIASLGRLLQRFMGSNPFPTASSLLPAPDPSGNVNDESEEEEDDDNNDDEEDDDDDEDAEEQETETVGEDGGEEDEGEDCDNDVEDEDEDEDEEVVDEQRLQSTISGMRHLLLNGHPAAQVPTITVQMFVSRGVTQSDATSLVRRAVHRMQSGR</sequence>
<dbReference type="Proteomes" id="UP001274830">
    <property type="component" value="Unassembled WGS sequence"/>
</dbReference>
<protein>
    <submittedName>
        <fullName evidence="2">Uncharacterized protein</fullName>
    </submittedName>
</protein>
<evidence type="ECO:0000256" key="1">
    <source>
        <dbReference type="SAM" id="MobiDB-lite"/>
    </source>
</evidence>
<organism evidence="2 3">
    <name type="scientific">Recurvomyces mirabilis</name>
    <dbReference type="NCBI Taxonomy" id="574656"/>
    <lineage>
        <taxon>Eukaryota</taxon>
        <taxon>Fungi</taxon>
        <taxon>Dikarya</taxon>
        <taxon>Ascomycota</taxon>
        <taxon>Pezizomycotina</taxon>
        <taxon>Dothideomycetes</taxon>
        <taxon>Dothideomycetidae</taxon>
        <taxon>Mycosphaerellales</taxon>
        <taxon>Teratosphaeriaceae</taxon>
        <taxon>Recurvomyces</taxon>
    </lineage>
</organism>
<gene>
    <name evidence="2" type="ORF">LTR78_009363</name>
</gene>
<proteinExistence type="predicted"/>
<evidence type="ECO:0000313" key="2">
    <source>
        <dbReference type="EMBL" id="KAK3670791.1"/>
    </source>
</evidence>
<feature type="compositionally biased region" description="Acidic residues" evidence="1">
    <location>
        <begin position="214"/>
        <end position="274"/>
    </location>
</feature>
<dbReference type="EMBL" id="JAUTXT010000051">
    <property type="protein sequence ID" value="KAK3670791.1"/>
    <property type="molecule type" value="Genomic_DNA"/>
</dbReference>
<keyword evidence="3" id="KW-1185">Reference proteome</keyword>
<evidence type="ECO:0000313" key="3">
    <source>
        <dbReference type="Proteomes" id="UP001274830"/>
    </source>
</evidence>
<dbReference type="AlphaFoldDB" id="A0AAE0WFE8"/>
<name>A0AAE0WFE8_9PEZI</name>
<feature type="region of interest" description="Disordered" evidence="1">
    <location>
        <begin position="197"/>
        <end position="274"/>
    </location>
</feature>
<comment type="caution">
    <text evidence="2">The sequence shown here is derived from an EMBL/GenBank/DDBJ whole genome shotgun (WGS) entry which is preliminary data.</text>
</comment>
<reference evidence="2" key="1">
    <citation type="submission" date="2023-07" db="EMBL/GenBank/DDBJ databases">
        <title>Black Yeasts Isolated from many extreme environments.</title>
        <authorList>
            <person name="Coleine C."/>
            <person name="Stajich J.E."/>
            <person name="Selbmann L."/>
        </authorList>
    </citation>
    <scope>NUCLEOTIDE SEQUENCE</scope>
    <source>
        <strain evidence="2">CCFEE 5485</strain>
    </source>
</reference>
<accession>A0AAE0WFE8</accession>